<evidence type="ECO:0000256" key="9">
    <source>
        <dbReference type="ARBA" id="ARBA00029599"/>
    </source>
</evidence>
<organism evidence="12 13">
    <name type="scientific">Motilimonas cestriensis</name>
    <dbReference type="NCBI Taxonomy" id="2742685"/>
    <lineage>
        <taxon>Bacteria</taxon>
        <taxon>Pseudomonadati</taxon>
        <taxon>Pseudomonadota</taxon>
        <taxon>Gammaproteobacteria</taxon>
        <taxon>Alteromonadales</taxon>
        <taxon>Alteromonadales genera incertae sedis</taxon>
        <taxon>Motilimonas</taxon>
    </lineage>
</organism>
<reference evidence="12 13" key="1">
    <citation type="journal article" date="2022" name="Environ. Microbiol. Rep.">
        <title>Eco-phylogenetic analyses reveal divergent evolution of vitamin B12 metabolism in the marine bacterial family 'Psychromonadaceae'.</title>
        <authorList>
            <person name="Jin X."/>
            <person name="Yang Y."/>
            <person name="Cao H."/>
            <person name="Gao B."/>
            <person name="Zhao Z."/>
        </authorList>
    </citation>
    <scope>NUCLEOTIDE SEQUENCE [LARGE SCALE GENOMIC DNA]</scope>
    <source>
        <strain evidence="12 13">MKS20</strain>
    </source>
</reference>
<dbReference type="Pfam" id="PF04344">
    <property type="entry name" value="CheZ"/>
    <property type="match status" value="1"/>
</dbReference>
<comment type="similarity">
    <text evidence="2 10">Belongs to the CheZ family.</text>
</comment>
<evidence type="ECO:0000256" key="8">
    <source>
        <dbReference type="ARBA" id="ARBA00022912"/>
    </source>
</evidence>
<keyword evidence="13" id="KW-1185">Reference proteome</keyword>
<comment type="subunit">
    <text evidence="10">Homodimer.</text>
</comment>
<keyword evidence="7 10" id="KW-0378">Hydrolase</keyword>
<dbReference type="InterPro" id="IPR007439">
    <property type="entry name" value="Chemotax_Pase_CheZ"/>
</dbReference>
<evidence type="ECO:0000256" key="5">
    <source>
        <dbReference type="ARBA" id="ARBA00022500"/>
    </source>
</evidence>
<accession>A0ABS8WBB2</accession>
<evidence type="ECO:0000313" key="12">
    <source>
        <dbReference type="EMBL" id="MCE2595538.1"/>
    </source>
</evidence>
<dbReference type="InterPro" id="IPR050992">
    <property type="entry name" value="CheZ_family_phosphatases"/>
</dbReference>
<keyword evidence="4 10" id="KW-0963">Cytoplasm</keyword>
<gene>
    <name evidence="12" type="ORF">K6Y31_11980</name>
</gene>
<dbReference type="EMBL" id="JAIMJA010000011">
    <property type="protein sequence ID" value="MCE2595538.1"/>
    <property type="molecule type" value="Genomic_DNA"/>
</dbReference>
<evidence type="ECO:0000256" key="11">
    <source>
        <dbReference type="SAM" id="MobiDB-lite"/>
    </source>
</evidence>
<comment type="function">
    <text evidence="10">Plays an important role in bacterial chemotaxis signal transduction pathway by accelerating the dephosphorylation of phosphorylated CheY (CheY-P).</text>
</comment>
<comment type="caution">
    <text evidence="12">The sequence shown here is derived from an EMBL/GenBank/DDBJ whole genome shotgun (WGS) entry which is preliminary data.</text>
</comment>
<keyword evidence="6 10" id="KW-0283">Flagellar rotation</keyword>
<dbReference type="PIRSF" id="PIRSF002884">
    <property type="entry name" value="CheZ"/>
    <property type="match status" value="1"/>
</dbReference>
<protein>
    <recommendedName>
        <fullName evidence="3 10">Protein phosphatase CheZ</fullName>
        <ecNumber evidence="10">3.1.3.-</ecNumber>
    </recommendedName>
    <alternativeName>
        <fullName evidence="9 10">Chemotaxis protein CheZ</fullName>
    </alternativeName>
</protein>
<keyword evidence="8 10" id="KW-0904">Protein phosphatase</keyword>
<evidence type="ECO:0000256" key="1">
    <source>
        <dbReference type="ARBA" id="ARBA00004496"/>
    </source>
</evidence>
<evidence type="ECO:0000256" key="7">
    <source>
        <dbReference type="ARBA" id="ARBA00022801"/>
    </source>
</evidence>
<dbReference type="Proteomes" id="UP001201273">
    <property type="component" value="Unassembled WGS sequence"/>
</dbReference>
<proteinExistence type="inferred from homology"/>
<feature type="compositionally biased region" description="Basic and acidic residues" evidence="11">
    <location>
        <begin position="203"/>
        <end position="213"/>
    </location>
</feature>
<feature type="region of interest" description="Disordered" evidence="11">
    <location>
        <begin position="203"/>
        <end position="240"/>
    </location>
</feature>
<sequence>MTSTNEALLSLEQAQHLVELLELGEVAQANSLISGVLSDPSKNELFEQVGLLTRQLHDSLIDFQNDNRLSELANSEIPDAKDRLTYVIEMTDKAANRTMDAVDESLPLADRLNENIQQVLPGWNSLMNREIELVQFKELCHKLDKILKDSEQDADKLRHLLTEILMAQDFQDLTGQMIRRVITLVQEVEVKLVEMLTMFGEIEQKPKQSDTDSPRTSGIEAEGPIMNAESRDDVVSGQDDVDDLLSSLGF</sequence>
<evidence type="ECO:0000256" key="4">
    <source>
        <dbReference type="ARBA" id="ARBA00022490"/>
    </source>
</evidence>
<dbReference type="RefSeq" id="WP_233053029.1">
    <property type="nucleotide sequence ID" value="NZ_JAIMJA010000011.1"/>
</dbReference>
<keyword evidence="5 10" id="KW-0145">Chemotaxis</keyword>
<dbReference type="SUPFAM" id="SSF75708">
    <property type="entry name" value="Chemotaxis phosphatase CheZ"/>
    <property type="match status" value="1"/>
</dbReference>
<evidence type="ECO:0000256" key="6">
    <source>
        <dbReference type="ARBA" id="ARBA00022779"/>
    </source>
</evidence>
<evidence type="ECO:0000256" key="3">
    <source>
        <dbReference type="ARBA" id="ARBA00018484"/>
    </source>
</evidence>
<evidence type="ECO:0000256" key="10">
    <source>
        <dbReference type="PIRNR" id="PIRNR002884"/>
    </source>
</evidence>
<dbReference type="PANTHER" id="PTHR43693">
    <property type="entry name" value="PROTEIN PHOSPHATASE CHEZ"/>
    <property type="match status" value="1"/>
</dbReference>
<dbReference type="EC" id="3.1.3.-" evidence="10"/>
<dbReference type="Gene3D" id="1.10.287.500">
    <property type="entry name" value="Helix hairpin bin"/>
    <property type="match status" value="1"/>
</dbReference>
<evidence type="ECO:0000313" key="13">
    <source>
        <dbReference type="Proteomes" id="UP001201273"/>
    </source>
</evidence>
<comment type="subcellular location">
    <subcellularLocation>
        <location evidence="1 10">Cytoplasm</location>
    </subcellularLocation>
</comment>
<dbReference type="PANTHER" id="PTHR43693:SF1">
    <property type="entry name" value="PROTEIN PHOSPHATASE CHEZ"/>
    <property type="match status" value="1"/>
</dbReference>
<name>A0ABS8WBB2_9GAMM</name>
<evidence type="ECO:0000256" key="2">
    <source>
        <dbReference type="ARBA" id="ARBA00005908"/>
    </source>
</evidence>